<name>A0A8A3S1T3_9EURY</name>
<dbReference type="PANTHER" id="PTHR43485">
    <property type="entry name" value="HYDROGENASE-4 COMPONENT G"/>
    <property type="match status" value="1"/>
</dbReference>
<comment type="cofactor">
    <cofactor evidence="2">
        <name>Fe cation</name>
        <dbReference type="ChEBI" id="CHEBI:24875"/>
    </cofactor>
</comment>
<comment type="cofactor">
    <cofactor evidence="2">
        <name>Ni(2+)</name>
        <dbReference type="ChEBI" id="CHEBI:49786"/>
    </cofactor>
</comment>
<keyword evidence="1" id="KW-0560">Oxidoreductase</keyword>
<proteinExistence type="predicted"/>
<dbReference type="GO" id="GO:0048038">
    <property type="term" value="F:quinone binding"/>
    <property type="evidence" value="ECO:0007669"/>
    <property type="project" value="InterPro"/>
</dbReference>
<accession>A0A8A3S1T3</accession>
<organism evidence="4 5">
    <name type="scientific">Methanofollis aquaemaris</name>
    <dbReference type="NCBI Taxonomy" id="126734"/>
    <lineage>
        <taxon>Archaea</taxon>
        <taxon>Methanobacteriati</taxon>
        <taxon>Methanobacteriota</taxon>
        <taxon>Stenosarchaea group</taxon>
        <taxon>Methanomicrobia</taxon>
        <taxon>Methanomicrobiales</taxon>
        <taxon>Methanomicrobiaceae</taxon>
        <taxon>Methanofollis</taxon>
    </lineage>
</organism>
<dbReference type="InterPro" id="IPR052197">
    <property type="entry name" value="ComplexI_49kDa-like"/>
</dbReference>
<dbReference type="InterPro" id="IPR001501">
    <property type="entry name" value="Ni-dep_hyd_lsu"/>
</dbReference>
<sequence>MSKKIVVPFGPQHPVLPEPLHLDLVVEDEKVKEAIPGVGYVHRGLETLVEKREYPEYVYIAERICGICSFIHGMTYCQGIEQLMSVEVPERAEYLRVIWSEYSRMHSHLLWLGLFADGMGFENLFMDAWRLREHVLDDMEATTGGRVIQGAAKVGGVRRDIDSEKLDEMVNGLEGIRGELKDMMDVFLLDSSVKSRLKNVGMLSPEDAYELGAVGPTLRGSKVASDIRMNGYAAYDRLHFKPVVEDGCDCYARCAVRARELFTSIDLIKEAVQKIPDGPIEVKVTGKPEGEYFSRAEQPRGEVIHYVKGNGTRKLARHRVRTPTMTNIPPLVKMLEGCELADVPVIVLTIDPCIGCLER</sequence>
<keyword evidence="2" id="KW-0533">Nickel</keyword>
<reference evidence="4" key="2">
    <citation type="submission" date="2019-02" db="EMBL/GenBank/DDBJ databases">
        <authorList>
            <person name="Chen S.-C."/>
            <person name="Chien H.-H."/>
            <person name="Lai M.-C."/>
        </authorList>
    </citation>
    <scope>NUCLEOTIDE SEQUENCE</scope>
    <source>
        <strain evidence="4">N2F9704</strain>
    </source>
</reference>
<dbReference type="GeneID" id="76422727"/>
<feature type="domain" description="NADH-quinone oxidoreductase subunit D" evidence="3">
    <location>
        <begin position="120"/>
        <end position="283"/>
    </location>
</feature>
<dbReference type="SUPFAM" id="SSF56762">
    <property type="entry name" value="HydB/Nqo4-like"/>
    <property type="match status" value="1"/>
</dbReference>
<gene>
    <name evidence="4" type="ORF">RJ40_00205</name>
</gene>
<feature type="binding site" evidence="2">
    <location>
        <position position="320"/>
    </location>
    <ligand>
        <name>Mg(2+)</name>
        <dbReference type="ChEBI" id="CHEBI:18420"/>
    </ligand>
</feature>
<dbReference type="InterPro" id="IPR029014">
    <property type="entry name" value="NiFe-Hase_large"/>
</dbReference>
<dbReference type="InterPro" id="IPR001135">
    <property type="entry name" value="NADH_Q_OxRdtase_suD"/>
</dbReference>
<protein>
    <submittedName>
        <fullName evidence="4">NADH-quinone oxidoreductase subunit D</fullName>
    </submittedName>
</protein>
<dbReference type="AlphaFoldDB" id="A0A8A3S1T3"/>
<dbReference type="Pfam" id="PF00374">
    <property type="entry name" value="NiFeSe_Hases"/>
    <property type="match status" value="1"/>
</dbReference>
<feature type="binding site" evidence="2">
    <location>
        <position position="356"/>
    </location>
    <ligand>
        <name>Fe cation</name>
        <dbReference type="ChEBI" id="CHEBI:24875"/>
    </ligand>
</feature>
<dbReference type="GO" id="GO:0008901">
    <property type="term" value="F:ferredoxin hydrogenase activity"/>
    <property type="evidence" value="ECO:0007669"/>
    <property type="project" value="InterPro"/>
</dbReference>
<feature type="binding site" evidence="2">
    <location>
        <position position="353"/>
    </location>
    <ligand>
        <name>Ni(2+)</name>
        <dbReference type="ChEBI" id="CHEBI:49786"/>
    </ligand>
</feature>
<dbReference type="Gene3D" id="1.10.645.10">
    <property type="entry name" value="Cytochrome-c3 Hydrogenase, chain B"/>
    <property type="match status" value="1"/>
</dbReference>
<feature type="binding site" evidence="2">
    <location>
        <position position="65"/>
    </location>
    <ligand>
        <name>Ni(2+)</name>
        <dbReference type="ChEBI" id="CHEBI:49786"/>
    </ligand>
</feature>
<evidence type="ECO:0000313" key="4">
    <source>
        <dbReference type="EMBL" id="QSZ66033.1"/>
    </source>
</evidence>
<dbReference type="PROSITE" id="PS00507">
    <property type="entry name" value="NI_HGENASE_L_1"/>
    <property type="match status" value="1"/>
</dbReference>
<keyword evidence="2" id="KW-0479">Metal-binding</keyword>
<evidence type="ECO:0000313" key="5">
    <source>
        <dbReference type="Proteomes" id="UP001042704"/>
    </source>
</evidence>
<dbReference type="InterPro" id="IPR018194">
    <property type="entry name" value="Ni-dep_hyd_lsu_Ni_BS"/>
</dbReference>
<dbReference type="Pfam" id="PF00346">
    <property type="entry name" value="Complex1_49kDa"/>
    <property type="match status" value="2"/>
</dbReference>
<dbReference type="PANTHER" id="PTHR43485:SF1">
    <property type="entry name" value="FORMATE HYDROGENLYASE SUBUNIT 5-RELATED"/>
    <property type="match status" value="1"/>
</dbReference>
<dbReference type="EMBL" id="CP036172">
    <property type="protein sequence ID" value="QSZ66033.1"/>
    <property type="molecule type" value="Genomic_DNA"/>
</dbReference>
<keyword evidence="5" id="KW-1185">Reference proteome</keyword>
<keyword evidence="2" id="KW-0460">Magnesium</keyword>
<dbReference type="RefSeq" id="WP_265581325.1">
    <property type="nucleotide sequence ID" value="NZ_CP036172.1"/>
</dbReference>
<evidence type="ECO:0000256" key="1">
    <source>
        <dbReference type="ARBA" id="ARBA00023002"/>
    </source>
</evidence>
<keyword evidence="2" id="KW-0408">Iron</keyword>
<dbReference type="KEGG" id="maqe:RJ40_00205"/>
<feature type="binding site" evidence="2">
    <location>
        <position position="68"/>
    </location>
    <ligand>
        <name>Fe cation</name>
        <dbReference type="ChEBI" id="CHEBI:24875"/>
    </ligand>
</feature>
<feature type="binding site" evidence="2">
    <location>
        <position position="46"/>
    </location>
    <ligand>
        <name>Mg(2+)</name>
        <dbReference type="ChEBI" id="CHEBI:18420"/>
    </ligand>
</feature>
<reference evidence="4" key="1">
    <citation type="journal article" date="2001" name="Int. J. Syst. Evol. Microbiol.">
        <title>Methanofollis aquaemaris sp. nov., a methanogen isolated from an aquaculture fish pond.</title>
        <authorList>
            <person name="Lai M.C."/>
            <person name="Chen S.C."/>
        </authorList>
    </citation>
    <scope>NUCLEOTIDE SEQUENCE</scope>
    <source>
        <strain evidence="4">N2F9704</strain>
    </source>
</reference>
<feature type="domain" description="NADH-quinone oxidoreductase subunit D" evidence="3">
    <location>
        <begin position="287"/>
        <end position="359"/>
    </location>
</feature>
<dbReference type="Proteomes" id="UP001042704">
    <property type="component" value="Chromosome"/>
</dbReference>
<dbReference type="GO" id="GO:0051287">
    <property type="term" value="F:NAD binding"/>
    <property type="evidence" value="ECO:0007669"/>
    <property type="project" value="InterPro"/>
</dbReference>
<feature type="binding site" evidence="2">
    <location>
        <position position="68"/>
    </location>
    <ligand>
        <name>Ni(2+)</name>
        <dbReference type="ChEBI" id="CHEBI:49786"/>
    </ligand>
</feature>
<dbReference type="GO" id="GO:0016651">
    <property type="term" value="F:oxidoreductase activity, acting on NAD(P)H"/>
    <property type="evidence" value="ECO:0007669"/>
    <property type="project" value="InterPro"/>
</dbReference>
<evidence type="ECO:0000259" key="3">
    <source>
        <dbReference type="Pfam" id="PF00346"/>
    </source>
</evidence>
<dbReference type="GO" id="GO:0016151">
    <property type="term" value="F:nickel cation binding"/>
    <property type="evidence" value="ECO:0007669"/>
    <property type="project" value="InterPro"/>
</dbReference>
<evidence type="ECO:0000256" key="2">
    <source>
        <dbReference type="PIRSR" id="PIRSR601501-1"/>
    </source>
</evidence>